<evidence type="ECO:0000256" key="4">
    <source>
        <dbReference type="ARBA" id="ARBA00022490"/>
    </source>
</evidence>
<dbReference type="InterPro" id="IPR029028">
    <property type="entry name" value="Alpha/beta_knot_MTases"/>
</dbReference>
<dbReference type="Pfam" id="PF20260">
    <property type="entry name" value="PUA_4"/>
    <property type="match status" value="1"/>
</dbReference>
<evidence type="ECO:0000256" key="9">
    <source>
        <dbReference type="ARBA" id="ARBA00025699"/>
    </source>
</evidence>
<dbReference type="InterPro" id="IPR046887">
    <property type="entry name" value="RsmE_PUA-like"/>
</dbReference>
<dbReference type="NCBIfam" id="TIGR00046">
    <property type="entry name" value="RsmE family RNA methyltransferase"/>
    <property type="match status" value="1"/>
</dbReference>
<evidence type="ECO:0000256" key="5">
    <source>
        <dbReference type="ARBA" id="ARBA00022552"/>
    </source>
</evidence>
<gene>
    <name evidence="13" type="ORF">MNB_SV-5-1809</name>
</gene>
<protein>
    <recommendedName>
        <fullName evidence="3">16S rRNA (uracil(1498)-N(3))-methyltransferase</fullName>
        <ecNumber evidence="3">2.1.1.193</ecNumber>
    </recommendedName>
</protein>
<proteinExistence type="inferred from homology"/>
<reference evidence="13" key="1">
    <citation type="submission" date="2016-10" db="EMBL/GenBank/DDBJ databases">
        <authorList>
            <person name="de Groot N.N."/>
        </authorList>
    </citation>
    <scope>NUCLEOTIDE SEQUENCE</scope>
</reference>
<dbReference type="GO" id="GO:0070475">
    <property type="term" value="P:rRNA base methylation"/>
    <property type="evidence" value="ECO:0007669"/>
    <property type="project" value="TreeGrafter"/>
</dbReference>
<evidence type="ECO:0000256" key="10">
    <source>
        <dbReference type="ARBA" id="ARBA00047944"/>
    </source>
</evidence>
<sequence>MNCILLPKNTKTISDKAQVLHIKEVLKSKVGDSLTIGEIGGNIGKAAIAQISNNEILLSDVVLDKKPPVKLDLTVILALPRPKVLRRLIMDMASLGVNKLIIVNSYRTQKSYWQSPLLDRIDEFIFEGLQQAIDTVPLVVELKKRFKPFVEDEFPALLVDNNGSEEQSNAVIAHPYATQSWKAYLNAAKCNTNSKDNMPKVLCIGAEGGWIDYEVDLLCKHGCRAVSLGERILRTETVVNVLLGHWLEIE</sequence>
<organism evidence="13">
    <name type="scientific">hydrothermal vent metagenome</name>
    <dbReference type="NCBI Taxonomy" id="652676"/>
    <lineage>
        <taxon>unclassified sequences</taxon>
        <taxon>metagenomes</taxon>
        <taxon>ecological metagenomes</taxon>
    </lineage>
</organism>
<dbReference type="Pfam" id="PF04452">
    <property type="entry name" value="Methyltrans_RNA"/>
    <property type="match status" value="1"/>
</dbReference>
<dbReference type="AlphaFoldDB" id="A0A1W1EE53"/>
<comment type="catalytic activity">
    <reaction evidence="10">
        <text>uridine(1498) in 16S rRNA + S-adenosyl-L-methionine = N(3)-methyluridine(1498) in 16S rRNA + S-adenosyl-L-homocysteine + H(+)</text>
        <dbReference type="Rhea" id="RHEA:42920"/>
        <dbReference type="Rhea" id="RHEA-COMP:10283"/>
        <dbReference type="Rhea" id="RHEA-COMP:10284"/>
        <dbReference type="ChEBI" id="CHEBI:15378"/>
        <dbReference type="ChEBI" id="CHEBI:57856"/>
        <dbReference type="ChEBI" id="CHEBI:59789"/>
        <dbReference type="ChEBI" id="CHEBI:65315"/>
        <dbReference type="ChEBI" id="CHEBI:74502"/>
        <dbReference type="EC" id="2.1.1.193"/>
    </reaction>
</comment>
<dbReference type="EC" id="2.1.1.193" evidence="3"/>
<dbReference type="InterPro" id="IPR029026">
    <property type="entry name" value="tRNA_m1G_MTases_N"/>
</dbReference>
<dbReference type="SUPFAM" id="SSF75217">
    <property type="entry name" value="alpha/beta knot"/>
    <property type="match status" value="1"/>
</dbReference>
<keyword evidence="6" id="KW-0489">Methyltransferase</keyword>
<dbReference type="InterPro" id="IPR046886">
    <property type="entry name" value="RsmE_MTase_dom"/>
</dbReference>
<dbReference type="PANTHER" id="PTHR30027">
    <property type="entry name" value="RIBOSOMAL RNA SMALL SUBUNIT METHYLTRANSFERASE E"/>
    <property type="match status" value="1"/>
</dbReference>
<dbReference type="GO" id="GO:0005737">
    <property type="term" value="C:cytoplasm"/>
    <property type="evidence" value="ECO:0007669"/>
    <property type="project" value="UniProtKB-SubCell"/>
</dbReference>
<dbReference type="InterPro" id="IPR006700">
    <property type="entry name" value="RsmE"/>
</dbReference>
<comment type="subcellular location">
    <subcellularLocation>
        <location evidence="1">Cytoplasm</location>
    </subcellularLocation>
</comment>
<comment type="similarity">
    <text evidence="2">Belongs to the RNA methyltransferase RsmE family.</text>
</comment>
<dbReference type="CDD" id="cd18084">
    <property type="entry name" value="RsmE-like"/>
    <property type="match status" value="1"/>
</dbReference>
<evidence type="ECO:0000259" key="12">
    <source>
        <dbReference type="Pfam" id="PF20260"/>
    </source>
</evidence>
<keyword evidence="4" id="KW-0963">Cytoplasm</keyword>
<evidence type="ECO:0000256" key="3">
    <source>
        <dbReference type="ARBA" id="ARBA00012328"/>
    </source>
</evidence>
<dbReference type="GO" id="GO:0070042">
    <property type="term" value="F:rRNA (uridine-N3-)-methyltransferase activity"/>
    <property type="evidence" value="ECO:0007669"/>
    <property type="project" value="TreeGrafter"/>
</dbReference>
<evidence type="ECO:0000256" key="2">
    <source>
        <dbReference type="ARBA" id="ARBA00005528"/>
    </source>
</evidence>
<feature type="domain" description="Ribosomal RNA small subunit methyltransferase E methyltransferase" evidence="11">
    <location>
        <begin position="70"/>
        <end position="243"/>
    </location>
</feature>
<dbReference type="Gene3D" id="3.40.1280.10">
    <property type="match status" value="1"/>
</dbReference>
<accession>A0A1W1EE53</accession>
<name>A0A1W1EE53_9ZZZZ</name>
<dbReference type="PANTHER" id="PTHR30027:SF3">
    <property type="entry name" value="16S RRNA (URACIL(1498)-N(3))-METHYLTRANSFERASE"/>
    <property type="match status" value="1"/>
</dbReference>
<comment type="function">
    <text evidence="9">Specifically methylates the N3 position of the uracil ring of uridine 1498 (m3U1498) in 16S rRNA. Acts on the fully assembled 30S ribosomal subunit.</text>
</comment>
<keyword evidence="5" id="KW-0698">rRNA processing</keyword>
<feature type="domain" description="Ribosomal RNA small subunit methyltransferase E PUA-like" evidence="12">
    <location>
        <begin position="16"/>
        <end position="58"/>
    </location>
</feature>
<dbReference type="NCBIfam" id="NF008700">
    <property type="entry name" value="PRK11713.5-4"/>
    <property type="match status" value="1"/>
</dbReference>
<keyword evidence="8" id="KW-0949">S-adenosyl-L-methionine</keyword>
<keyword evidence="7" id="KW-0808">Transferase</keyword>
<evidence type="ECO:0000256" key="7">
    <source>
        <dbReference type="ARBA" id="ARBA00022679"/>
    </source>
</evidence>
<dbReference type="EMBL" id="FPKX01000044">
    <property type="protein sequence ID" value="SFZ98296.1"/>
    <property type="molecule type" value="Genomic_DNA"/>
</dbReference>
<evidence type="ECO:0000259" key="11">
    <source>
        <dbReference type="Pfam" id="PF04452"/>
    </source>
</evidence>
<dbReference type="PIRSF" id="PIRSF015601">
    <property type="entry name" value="MTase_slr0722"/>
    <property type="match status" value="1"/>
</dbReference>
<evidence type="ECO:0000256" key="8">
    <source>
        <dbReference type="ARBA" id="ARBA00022691"/>
    </source>
</evidence>
<evidence type="ECO:0000256" key="6">
    <source>
        <dbReference type="ARBA" id="ARBA00022603"/>
    </source>
</evidence>
<evidence type="ECO:0000256" key="1">
    <source>
        <dbReference type="ARBA" id="ARBA00004496"/>
    </source>
</evidence>
<evidence type="ECO:0000313" key="13">
    <source>
        <dbReference type="EMBL" id="SFZ98296.1"/>
    </source>
</evidence>